<dbReference type="GO" id="GO:0016779">
    <property type="term" value="F:nucleotidyltransferase activity"/>
    <property type="evidence" value="ECO:0007669"/>
    <property type="project" value="UniProtKB-KW"/>
</dbReference>
<feature type="transmembrane region" description="Helical" evidence="1">
    <location>
        <begin position="128"/>
        <end position="149"/>
    </location>
</feature>
<protein>
    <submittedName>
        <fullName evidence="3">ThiF family adenylyltransferase</fullName>
    </submittedName>
</protein>
<evidence type="ECO:0000313" key="4">
    <source>
        <dbReference type="Proteomes" id="UP000761264"/>
    </source>
</evidence>
<dbReference type="Pfam" id="PF00899">
    <property type="entry name" value="ThiF"/>
    <property type="match status" value="1"/>
</dbReference>
<gene>
    <name evidence="3" type="ORF">HBA54_27375</name>
</gene>
<dbReference type="PANTHER" id="PTHR10953">
    <property type="entry name" value="UBIQUITIN-ACTIVATING ENZYME E1"/>
    <property type="match status" value="1"/>
</dbReference>
<dbReference type="GO" id="GO:0005737">
    <property type="term" value="C:cytoplasm"/>
    <property type="evidence" value="ECO:0007669"/>
    <property type="project" value="TreeGrafter"/>
</dbReference>
<name>A0A967F3G7_9PROT</name>
<keyword evidence="1" id="KW-0472">Membrane</keyword>
<evidence type="ECO:0000256" key="1">
    <source>
        <dbReference type="SAM" id="Phobius"/>
    </source>
</evidence>
<proteinExistence type="predicted"/>
<dbReference type="InterPro" id="IPR035985">
    <property type="entry name" value="Ubiquitin-activating_enz"/>
</dbReference>
<keyword evidence="3" id="KW-0548">Nucleotidyltransferase</keyword>
<feature type="domain" description="THIF-type NAD/FAD binding fold" evidence="2">
    <location>
        <begin position="99"/>
        <end position="353"/>
    </location>
</feature>
<keyword evidence="1" id="KW-0812">Transmembrane</keyword>
<keyword evidence="1" id="KW-1133">Transmembrane helix</keyword>
<sequence length="371" mass="41213">MNNTILRLHRSWWYKPSDGAVEVFSLLEKRRLKLTGDVASLLEALSLLDRGTKTGSAAREISCQTGLQLATSQKLLHRLQQQNVVVETHPETSTEADQYDRQVRFFDFFERDGISGADLDYRLRHRKVIVVGIGGYGTWLALLLGRLGVKRIVLIDQDKVESTNLHRQVLFNSDDLGKSKVKSAAAAIQAFQPDVEIETIDRMIDSSDSLQPYLDNADLVINAFGYREGSLASFIYHAAAKSSVPCLTFSGSWIGPLTIPGRSACVACLQNDDQLKEALALSVSNYERPTSRQAFPAIAPRLGTTACLAVWEAVRFLAGLDEIPSVNNIIIFDSFHYIDHKRIRVERNPDCPVCGSITPKELLKNAKANQP</sequence>
<comment type="caution">
    <text evidence="3">The sequence shown here is derived from an EMBL/GenBank/DDBJ whole genome shotgun (WGS) entry which is preliminary data.</text>
</comment>
<keyword evidence="3" id="KW-0808">Transferase</keyword>
<dbReference type="InterPro" id="IPR045886">
    <property type="entry name" value="ThiF/MoeB/HesA"/>
</dbReference>
<dbReference type="GO" id="GO:0008641">
    <property type="term" value="F:ubiquitin-like modifier activating enzyme activity"/>
    <property type="evidence" value="ECO:0007669"/>
    <property type="project" value="InterPro"/>
</dbReference>
<dbReference type="InterPro" id="IPR000594">
    <property type="entry name" value="ThiF_NAD_FAD-bd"/>
</dbReference>
<reference evidence="3" key="1">
    <citation type="submission" date="2020-03" db="EMBL/GenBank/DDBJ databases">
        <title>Genome of Pelagibius litoralis DSM 21314T.</title>
        <authorList>
            <person name="Wang G."/>
        </authorList>
    </citation>
    <scope>NUCLEOTIDE SEQUENCE</scope>
    <source>
        <strain evidence="3">DSM 21314</strain>
    </source>
</reference>
<dbReference type="AlphaFoldDB" id="A0A967F3G7"/>
<organism evidence="3 4">
    <name type="scientific">Pelagibius litoralis</name>
    <dbReference type="NCBI Taxonomy" id="374515"/>
    <lineage>
        <taxon>Bacteria</taxon>
        <taxon>Pseudomonadati</taxon>
        <taxon>Pseudomonadota</taxon>
        <taxon>Alphaproteobacteria</taxon>
        <taxon>Rhodospirillales</taxon>
        <taxon>Rhodovibrionaceae</taxon>
        <taxon>Pelagibius</taxon>
    </lineage>
</organism>
<dbReference type="Proteomes" id="UP000761264">
    <property type="component" value="Unassembled WGS sequence"/>
</dbReference>
<dbReference type="GO" id="GO:0004792">
    <property type="term" value="F:thiosulfate-cyanide sulfurtransferase activity"/>
    <property type="evidence" value="ECO:0007669"/>
    <property type="project" value="TreeGrafter"/>
</dbReference>
<dbReference type="Gene3D" id="3.40.50.720">
    <property type="entry name" value="NAD(P)-binding Rossmann-like Domain"/>
    <property type="match status" value="1"/>
</dbReference>
<dbReference type="RefSeq" id="WP_167231486.1">
    <property type="nucleotide sequence ID" value="NZ_JAAQPH010000039.1"/>
</dbReference>
<evidence type="ECO:0000259" key="2">
    <source>
        <dbReference type="Pfam" id="PF00899"/>
    </source>
</evidence>
<keyword evidence="4" id="KW-1185">Reference proteome</keyword>
<dbReference type="SUPFAM" id="SSF69572">
    <property type="entry name" value="Activating enzymes of the ubiquitin-like proteins"/>
    <property type="match status" value="1"/>
</dbReference>
<evidence type="ECO:0000313" key="3">
    <source>
        <dbReference type="EMBL" id="NIA72317.1"/>
    </source>
</evidence>
<dbReference type="PANTHER" id="PTHR10953:SF102">
    <property type="entry name" value="ADENYLYLTRANSFERASE AND SULFURTRANSFERASE MOCS3"/>
    <property type="match status" value="1"/>
</dbReference>
<accession>A0A967F3G7</accession>
<dbReference type="EMBL" id="JAAQPH010000039">
    <property type="protein sequence ID" value="NIA72317.1"/>
    <property type="molecule type" value="Genomic_DNA"/>
</dbReference>